<evidence type="ECO:0000313" key="2">
    <source>
        <dbReference type="Proteomes" id="UP001470230"/>
    </source>
</evidence>
<evidence type="ECO:0008006" key="3">
    <source>
        <dbReference type="Google" id="ProtNLM"/>
    </source>
</evidence>
<comment type="caution">
    <text evidence="1">The sequence shown here is derived from an EMBL/GenBank/DDBJ whole genome shotgun (WGS) entry which is preliminary data.</text>
</comment>
<evidence type="ECO:0000313" key="1">
    <source>
        <dbReference type="EMBL" id="KAK8854259.1"/>
    </source>
</evidence>
<proteinExistence type="predicted"/>
<gene>
    <name evidence="1" type="ORF">M9Y10_016818</name>
</gene>
<protein>
    <recommendedName>
        <fullName evidence="3">UBX domain-containing protein</fullName>
    </recommendedName>
</protein>
<sequence>MKIRHVYHQGLIKHPDEEQISKQRQFQTDSFFRQLASRDEFINNSIFVIINVHNRAKIQTIFEWFKRDSCISHVLQFINEYFDFDTSKYVLRNEDNDEICRDTKKVLPNKDRIIFSFEREDSLL</sequence>
<accession>A0ABR2HX84</accession>
<name>A0ABR2HX84_9EUKA</name>
<dbReference type="Proteomes" id="UP001470230">
    <property type="component" value="Unassembled WGS sequence"/>
</dbReference>
<organism evidence="1 2">
    <name type="scientific">Tritrichomonas musculus</name>
    <dbReference type="NCBI Taxonomy" id="1915356"/>
    <lineage>
        <taxon>Eukaryota</taxon>
        <taxon>Metamonada</taxon>
        <taxon>Parabasalia</taxon>
        <taxon>Tritrichomonadida</taxon>
        <taxon>Tritrichomonadidae</taxon>
        <taxon>Tritrichomonas</taxon>
    </lineage>
</organism>
<keyword evidence="2" id="KW-1185">Reference proteome</keyword>
<dbReference type="EMBL" id="JAPFFF010000021">
    <property type="protein sequence ID" value="KAK8854259.1"/>
    <property type="molecule type" value="Genomic_DNA"/>
</dbReference>
<reference evidence="1 2" key="1">
    <citation type="submission" date="2024-04" db="EMBL/GenBank/DDBJ databases">
        <title>Tritrichomonas musculus Genome.</title>
        <authorList>
            <person name="Alves-Ferreira E."/>
            <person name="Grigg M."/>
            <person name="Lorenzi H."/>
            <person name="Galac M."/>
        </authorList>
    </citation>
    <scope>NUCLEOTIDE SEQUENCE [LARGE SCALE GENOMIC DNA]</scope>
    <source>
        <strain evidence="1 2">EAF2021</strain>
    </source>
</reference>